<name>A0A6J5YCS5_9ZZZZ</name>
<evidence type="ECO:0000313" key="2">
    <source>
        <dbReference type="EMBL" id="CAB4920311.1"/>
    </source>
</evidence>
<gene>
    <name evidence="1" type="ORF">UFOPK1392_00090</name>
    <name evidence="2" type="ORF">UFOPK3733_00034</name>
</gene>
<dbReference type="SUPFAM" id="SSF69118">
    <property type="entry name" value="AhpD-like"/>
    <property type="match status" value="1"/>
</dbReference>
<dbReference type="AlphaFoldDB" id="A0A6J5YCS5"/>
<dbReference type="EMBL" id="CAFBNC010000001">
    <property type="protein sequence ID" value="CAB4920311.1"/>
    <property type="molecule type" value="Genomic_DNA"/>
</dbReference>
<dbReference type="EMBL" id="CAEMXZ010000002">
    <property type="protein sequence ID" value="CAB4322356.1"/>
    <property type="molecule type" value="Genomic_DNA"/>
</dbReference>
<dbReference type="Gene3D" id="1.20.1290.10">
    <property type="entry name" value="AhpD-like"/>
    <property type="match status" value="1"/>
</dbReference>
<protein>
    <submittedName>
        <fullName evidence="1">Unannotated protein</fullName>
    </submittedName>
</protein>
<accession>A0A6J5YCS5</accession>
<reference evidence="1" key="1">
    <citation type="submission" date="2020-05" db="EMBL/GenBank/DDBJ databases">
        <authorList>
            <person name="Chiriac C."/>
            <person name="Salcher M."/>
            <person name="Ghai R."/>
            <person name="Kavagutti S V."/>
        </authorList>
    </citation>
    <scope>NUCLEOTIDE SEQUENCE</scope>
</reference>
<evidence type="ECO:0000313" key="1">
    <source>
        <dbReference type="EMBL" id="CAB4322356.1"/>
    </source>
</evidence>
<proteinExistence type="predicted"/>
<organism evidence="1">
    <name type="scientific">freshwater metagenome</name>
    <dbReference type="NCBI Taxonomy" id="449393"/>
    <lineage>
        <taxon>unclassified sequences</taxon>
        <taxon>metagenomes</taxon>
        <taxon>ecological metagenomes</taxon>
    </lineage>
</organism>
<dbReference type="InterPro" id="IPR029032">
    <property type="entry name" value="AhpD-like"/>
</dbReference>
<sequence>MSVHAASWPSIAGDPREVYAPEVLAALRSAAASVRAAAPAAALELLRLRLATLLGHNAELDAPAWGTPTPAQCAELGDWASAGSFDSSDRAALALGEQFAIDITGVSGGPLADAAAAHGASVLALVQGVFLLDLGHRCAKALGRLFDTSITSADWAWPVSGDAADEADAQCVEAPGADPMAAIGELLRVTAKLQTLDPVLRELVRMRGAHHHQCRRCQSVRSVAAIESGLDEAALEAARPGSTVSSGRQQAALALTDAVLVGRVELSDALVEQIHTELTAAEAVEMVCYLMRNSANKIAVAFGADAAIVSEGFEYQVIDAEGETITVDHPQPA</sequence>